<reference evidence="1" key="1">
    <citation type="submission" date="2019-03" db="EMBL/GenBank/DDBJ databases">
        <authorList>
            <person name="Mank J."/>
            <person name="Almeida P."/>
        </authorList>
    </citation>
    <scope>NUCLEOTIDE SEQUENCE</scope>
    <source>
        <strain evidence="1">78183</strain>
    </source>
</reference>
<evidence type="ECO:0000313" key="1">
    <source>
        <dbReference type="EMBL" id="VFU25738.1"/>
    </source>
</evidence>
<gene>
    <name evidence="1" type="ORF">SVIM_LOCUS62859</name>
</gene>
<sequence length="107" mass="12769">MHKRHCRNLDRHERNYVPTETDTESINSPQKWWWQGGQSKQCEFGPDNLLKQQKHTDVKHPWLFQLIMKGNLIKVTADKRFISENFNIICNNIAPNRPQLLQKCMLL</sequence>
<organism evidence="1">
    <name type="scientific">Salix viminalis</name>
    <name type="common">Common osier</name>
    <name type="synonym">Basket willow</name>
    <dbReference type="NCBI Taxonomy" id="40686"/>
    <lineage>
        <taxon>Eukaryota</taxon>
        <taxon>Viridiplantae</taxon>
        <taxon>Streptophyta</taxon>
        <taxon>Embryophyta</taxon>
        <taxon>Tracheophyta</taxon>
        <taxon>Spermatophyta</taxon>
        <taxon>Magnoliopsida</taxon>
        <taxon>eudicotyledons</taxon>
        <taxon>Gunneridae</taxon>
        <taxon>Pentapetalae</taxon>
        <taxon>rosids</taxon>
        <taxon>fabids</taxon>
        <taxon>Malpighiales</taxon>
        <taxon>Salicaceae</taxon>
        <taxon>Saliceae</taxon>
        <taxon>Salix</taxon>
    </lineage>
</organism>
<accession>A0A6N2KHL5</accession>
<dbReference type="EMBL" id="CAADRP010000247">
    <property type="protein sequence ID" value="VFU25738.1"/>
    <property type="molecule type" value="Genomic_DNA"/>
</dbReference>
<protein>
    <submittedName>
        <fullName evidence="1">Uncharacterized protein</fullName>
    </submittedName>
</protein>
<proteinExistence type="predicted"/>
<dbReference type="AlphaFoldDB" id="A0A6N2KHL5"/>
<name>A0A6N2KHL5_SALVM</name>